<keyword evidence="4" id="KW-1185">Reference proteome</keyword>
<dbReference type="Proteomes" id="UP000000235">
    <property type="component" value="Chromosome"/>
</dbReference>
<dbReference type="HOGENOM" id="CLU_2384463_0_0_11"/>
<gene>
    <name evidence="3" type="ordered locus">Strop_1621</name>
</gene>
<sequence length="94" mass="10114">MSKIHLGWLALPLLVALVLVVHLLIVIVTRRRRRRAGPRTDSRHETIANARKAIRKSARQSRRRRSGSLRGKGGGGSEGQALDSGVSSDSGGAP</sequence>
<evidence type="ECO:0000256" key="2">
    <source>
        <dbReference type="SAM" id="Phobius"/>
    </source>
</evidence>
<keyword evidence="2" id="KW-0472">Membrane</keyword>
<proteinExistence type="predicted"/>
<accession>A4X5D6</accession>
<protein>
    <submittedName>
        <fullName evidence="3">Uncharacterized protein</fullName>
    </submittedName>
</protein>
<name>A4X5D6_SALTO</name>
<dbReference type="KEGG" id="stp:Strop_1621"/>
<feature type="region of interest" description="Disordered" evidence="1">
    <location>
        <begin position="32"/>
        <end position="94"/>
    </location>
</feature>
<dbReference type="eggNOG" id="ENOG50328MP">
    <property type="taxonomic scope" value="Bacteria"/>
</dbReference>
<organism evidence="3 4">
    <name type="scientific">Salinispora tropica (strain ATCC BAA-916 / DSM 44818 / JCM 13857 / NBRC 105044 / CNB-440)</name>
    <dbReference type="NCBI Taxonomy" id="369723"/>
    <lineage>
        <taxon>Bacteria</taxon>
        <taxon>Bacillati</taxon>
        <taxon>Actinomycetota</taxon>
        <taxon>Actinomycetes</taxon>
        <taxon>Micromonosporales</taxon>
        <taxon>Micromonosporaceae</taxon>
        <taxon>Salinispora</taxon>
    </lineage>
</organism>
<evidence type="ECO:0000313" key="3">
    <source>
        <dbReference type="EMBL" id="ABP54086.1"/>
    </source>
</evidence>
<feature type="compositionally biased region" description="Polar residues" evidence="1">
    <location>
        <begin position="85"/>
        <end position="94"/>
    </location>
</feature>
<feature type="transmembrane region" description="Helical" evidence="2">
    <location>
        <begin position="6"/>
        <end position="29"/>
    </location>
</feature>
<keyword evidence="2" id="KW-0812">Transmembrane</keyword>
<keyword evidence="2" id="KW-1133">Transmembrane helix</keyword>
<evidence type="ECO:0000313" key="4">
    <source>
        <dbReference type="Proteomes" id="UP000000235"/>
    </source>
</evidence>
<evidence type="ECO:0000256" key="1">
    <source>
        <dbReference type="SAM" id="MobiDB-lite"/>
    </source>
</evidence>
<reference evidence="4" key="1">
    <citation type="journal article" date="2007" name="Proc. Natl. Acad. Sci. U.S.A.">
        <title>Genome sequencing reveals complex secondary metabolome in the marine actinomycete Salinispora tropica.</title>
        <authorList>
            <person name="Udwary D.W."/>
            <person name="Zeigler L."/>
            <person name="Asolkar R.N."/>
            <person name="Singan V."/>
            <person name="Lapidus A."/>
            <person name="Fenical W."/>
            <person name="Jensen P.R."/>
            <person name="Moore B.S."/>
        </authorList>
    </citation>
    <scope>NUCLEOTIDE SEQUENCE [LARGE SCALE GENOMIC DNA]</scope>
    <source>
        <strain evidence="4">ATCC BAA-916 / DSM 44818 / CNB-440</strain>
    </source>
</reference>
<feature type="compositionally biased region" description="Basic residues" evidence="1">
    <location>
        <begin position="52"/>
        <end position="67"/>
    </location>
</feature>
<dbReference type="AlphaFoldDB" id="A4X5D6"/>
<dbReference type="EMBL" id="CP000667">
    <property type="protein sequence ID" value="ABP54086.1"/>
    <property type="molecule type" value="Genomic_DNA"/>
</dbReference>